<reference evidence="2" key="1">
    <citation type="submission" date="2017-08" db="EMBL/GenBank/DDBJ databases">
        <authorList>
            <person name="Cuomo C."/>
            <person name="Billmyre B."/>
            <person name="Heitman J."/>
        </authorList>
    </citation>
    <scope>NUCLEOTIDE SEQUENCE</scope>
    <source>
        <strain evidence="2">CBS 12478</strain>
    </source>
</reference>
<dbReference type="KEGG" id="ksn:43587226"/>
<evidence type="ECO:0000313" key="2">
    <source>
        <dbReference type="EMBL" id="WWD17045.1"/>
    </source>
</evidence>
<protein>
    <submittedName>
        <fullName evidence="2">Uncharacterized protein</fullName>
    </submittedName>
</protein>
<reference evidence="2" key="2">
    <citation type="submission" date="2024-01" db="EMBL/GenBank/DDBJ databases">
        <title>Comparative genomics of Cryptococcus and Kwoniella reveals pathogenesis evolution and contrasting modes of karyotype evolution via chromosome fusion or intercentromeric recombination.</title>
        <authorList>
            <person name="Coelho M.A."/>
            <person name="David-Palma M."/>
            <person name="Shea T."/>
            <person name="Bowers K."/>
            <person name="McGinley-Smith S."/>
            <person name="Mohammad A.W."/>
            <person name="Gnirke A."/>
            <person name="Yurkov A.M."/>
            <person name="Nowrousian M."/>
            <person name="Sun S."/>
            <person name="Cuomo C.A."/>
            <person name="Heitman J."/>
        </authorList>
    </citation>
    <scope>NUCLEOTIDE SEQUENCE</scope>
    <source>
        <strain evidence="2">CBS 12478</strain>
    </source>
</reference>
<gene>
    <name evidence="2" type="ORF">CI109_101482</name>
</gene>
<feature type="region of interest" description="Disordered" evidence="1">
    <location>
        <begin position="208"/>
        <end position="236"/>
    </location>
</feature>
<dbReference type="InterPro" id="IPR029033">
    <property type="entry name" value="His_PPase_superfam"/>
</dbReference>
<accession>A0A5M6C3Y4</accession>
<dbReference type="OrthoDB" id="496981at2759"/>
<dbReference type="EMBL" id="CP144053">
    <property type="protein sequence ID" value="WWD17045.1"/>
    <property type="molecule type" value="Genomic_DNA"/>
</dbReference>
<dbReference type="RefSeq" id="XP_031862429.1">
    <property type="nucleotide sequence ID" value="XM_032003107.1"/>
</dbReference>
<dbReference type="Proteomes" id="UP000322225">
    <property type="component" value="Chromosome 3"/>
</dbReference>
<name>A0A5M6C3Y4_9TREE</name>
<evidence type="ECO:0000256" key="1">
    <source>
        <dbReference type="SAM" id="MobiDB-lite"/>
    </source>
</evidence>
<dbReference type="PANTHER" id="PTHR48100">
    <property type="entry name" value="BROAD-SPECIFICITY PHOSPHATASE YOR283W-RELATED"/>
    <property type="match status" value="1"/>
</dbReference>
<organism evidence="2 3">
    <name type="scientific">Kwoniella shandongensis</name>
    <dbReference type="NCBI Taxonomy" id="1734106"/>
    <lineage>
        <taxon>Eukaryota</taxon>
        <taxon>Fungi</taxon>
        <taxon>Dikarya</taxon>
        <taxon>Basidiomycota</taxon>
        <taxon>Agaricomycotina</taxon>
        <taxon>Tremellomycetes</taxon>
        <taxon>Tremellales</taxon>
        <taxon>Cryptococcaceae</taxon>
        <taxon>Kwoniella</taxon>
    </lineage>
</organism>
<dbReference type="Gene3D" id="3.40.50.1240">
    <property type="entry name" value="Phosphoglycerate mutase-like"/>
    <property type="match status" value="1"/>
</dbReference>
<evidence type="ECO:0000313" key="3">
    <source>
        <dbReference type="Proteomes" id="UP000322225"/>
    </source>
</evidence>
<keyword evidence="3" id="KW-1185">Reference proteome</keyword>
<dbReference type="CDD" id="cd07067">
    <property type="entry name" value="HP_PGM_like"/>
    <property type="match status" value="1"/>
</dbReference>
<sequence length="236" mass="26030">MTTTKVSPTSKRIHLTRHAQAEHNVDDDCSIPDAPLTELGRKQSRELHKITKTGVQRTAELLVSSPLRRPMETLLLGYPDLKARLEKSDKPVILNDLLQEVNGYPCDTPTSPVSALAASNGGIFSSLDFSTLSPNYASKKGIYAPENASERARQVRNWLRDREEGEIVVVAHGDILRYIVDGQQSSRTWDNAESKVFTFVSESDEEAALKETDYKVEPANASDEPTSSEMADGSKA</sequence>
<dbReference type="GO" id="GO:0005737">
    <property type="term" value="C:cytoplasm"/>
    <property type="evidence" value="ECO:0007669"/>
    <property type="project" value="TreeGrafter"/>
</dbReference>
<dbReference type="InterPro" id="IPR013078">
    <property type="entry name" value="His_Pase_superF_clade-1"/>
</dbReference>
<dbReference type="InterPro" id="IPR050275">
    <property type="entry name" value="PGM_Phosphatase"/>
</dbReference>
<dbReference type="GO" id="GO:0016791">
    <property type="term" value="F:phosphatase activity"/>
    <property type="evidence" value="ECO:0007669"/>
    <property type="project" value="TreeGrafter"/>
</dbReference>
<dbReference type="GeneID" id="43587226"/>
<dbReference type="AlphaFoldDB" id="A0A5M6C3Y4"/>
<dbReference type="SUPFAM" id="SSF53254">
    <property type="entry name" value="Phosphoglycerate mutase-like"/>
    <property type="match status" value="1"/>
</dbReference>
<proteinExistence type="predicted"/>
<dbReference type="SMART" id="SM00855">
    <property type="entry name" value="PGAM"/>
    <property type="match status" value="1"/>
</dbReference>
<dbReference type="PANTHER" id="PTHR48100:SF54">
    <property type="entry name" value="PHOSPHATASE SPAC5H10.03-RELATED"/>
    <property type="match status" value="1"/>
</dbReference>
<dbReference type="Pfam" id="PF00300">
    <property type="entry name" value="His_Phos_1"/>
    <property type="match status" value="1"/>
</dbReference>